<keyword evidence="2" id="KW-0472">Membrane</keyword>
<dbReference type="EMBL" id="JAJVCZ030000012">
    <property type="protein sequence ID" value="KAL0253352.1"/>
    <property type="molecule type" value="Genomic_DNA"/>
</dbReference>
<evidence type="ECO:0000313" key="4">
    <source>
        <dbReference type="EMBL" id="OMP84378.1"/>
    </source>
</evidence>
<dbReference type="PANTHER" id="PTHR34414:SF1">
    <property type="entry name" value="SUBTILISIN-LIKE SERINE PROTEASE"/>
    <property type="match status" value="1"/>
</dbReference>
<accession>A0A1S8BAJ4</accession>
<feature type="compositionally biased region" description="Polar residues" evidence="1">
    <location>
        <begin position="1"/>
        <end position="12"/>
    </location>
</feature>
<dbReference type="STRING" id="420778.A0A1S8BAJ4"/>
<organism evidence="4 5">
    <name type="scientific">Diplodia seriata</name>
    <dbReference type="NCBI Taxonomy" id="420778"/>
    <lineage>
        <taxon>Eukaryota</taxon>
        <taxon>Fungi</taxon>
        <taxon>Dikarya</taxon>
        <taxon>Ascomycota</taxon>
        <taxon>Pezizomycotina</taxon>
        <taxon>Dothideomycetes</taxon>
        <taxon>Dothideomycetes incertae sedis</taxon>
        <taxon>Botryosphaeriales</taxon>
        <taxon>Botryosphaeriaceae</taxon>
        <taxon>Diplodia</taxon>
    </lineage>
</organism>
<name>A0A1S8BAJ4_9PEZI</name>
<dbReference type="Pfam" id="PF20246">
    <property type="entry name" value="DUF6601"/>
    <property type="match status" value="2"/>
</dbReference>
<dbReference type="PANTHER" id="PTHR34414">
    <property type="entry name" value="HET DOMAIN-CONTAINING PROTEIN-RELATED"/>
    <property type="match status" value="1"/>
</dbReference>
<dbReference type="InterPro" id="IPR046536">
    <property type="entry name" value="DUF6601"/>
</dbReference>
<dbReference type="EMBL" id="MSZU01000095">
    <property type="protein sequence ID" value="OMP84378.1"/>
    <property type="molecule type" value="Genomic_DNA"/>
</dbReference>
<gene>
    <name evidence="4" type="ORF">BK809_0000385</name>
    <name evidence="3" type="ORF">SLS55_010329</name>
</gene>
<evidence type="ECO:0000256" key="1">
    <source>
        <dbReference type="SAM" id="MobiDB-lite"/>
    </source>
</evidence>
<feature type="region of interest" description="Disordered" evidence="1">
    <location>
        <begin position="1"/>
        <end position="20"/>
    </location>
</feature>
<dbReference type="OrthoDB" id="5086500at2759"/>
<feature type="transmembrane region" description="Helical" evidence="2">
    <location>
        <begin position="285"/>
        <end position="307"/>
    </location>
</feature>
<dbReference type="Proteomes" id="UP000190776">
    <property type="component" value="Unassembled WGS sequence"/>
</dbReference>
<feature type="transmembrane region" description="Helical" evidence="2">
    <location>
        <begin position="327"/>
        <end position="353"/>
    </location>
</feature>
<keyword evidence="2" id="KW-0812">Transmembrane</keyword>
<evidence type="ECO:0000313" key="3">
    <source>
        <dbReference type="EMBL" id="KAL0253352.1"/>
    </source>
</evidence>
<dbReference type="AlphaFoldDB" id="A0A1S8BAJ4"/>
<keyword evidence="2" id="KW-1133">Transmembrane helix</keyword>
<sequence length="382" mass="43501">MEKSPSPATHSSGPPFIPKHALFHSLHKPTTSSTTNPLILASTSTKLPDRLPGHPQTRLTQHDLATFLKEDLTTPKLDRFYHFLWLVAAAATRANPINSLTHQQVRGRDVTVSQNPELHCVWHDKRIFVKPIPPYLLSYDFWDAVFTEEWCSNTEEGRDVVRSALGFMRSYGYLVRHPSDFKIAVDKGLIPGDVGVSVADKKKKEEDEEKGGEAKEKEPAKISFEDFIAFIDWFDCKKVGDDRVSLRYHYGDLRLSRLNFWAKFVLKDFTFEKAYGNYDAYFSRFYGPLLFTFGVINLIMGSINLAINTEKGGWKKPDWKHLYDVGNVFAIIVLVFICCVGLTLVGLFSFMALKEIVYAVKEHRKKLERALGLGDEEKGKMS</sequence>
<dbReference type="Proteomes" id="UP001430584">
    <property type="component" value="Unassembled WGS sequence"/>
</dbReference>
<evidence type="ECO:0000313" key="5">
    <source>
        <dbReference type="Proteomes" id="UP000190776"/>
    </source>
</evidence>
<proteinExistence type="predicted"/>
<reference evidence="3 6" key="2">
    <citation type="submission" date="2024-02" db="EMBL/GenBank/DDBJ databases">
        <title>De novo assembly and annotation of 12 fungi associated with fruit tree decline syndrome in Ontario, Canada.</title>
        <authorList>
            <person name="Sulman M."/>
            <person name="Ellouze W."/>
            <person name="Ilyukhin E."/>
        </authorList>
    </citation>
    <scope>NUCLEOTIDE SEQUENCE [LARGE SCALE GENOMIC DNA]</scope>
    <source>
        <strain evidence="3 6">FDS-637</strain>
    </source>
</reference>
<evidence type="ECO:0000313" key="6">
    <source>
        <dbReference type="Proteomes" id="UP001430584"/>
    </source>
</evidence>
<keyword evidence="6" id="KW-1185">Reference proteome</keyword>
<evidence type="ECO:0000256" key="2">
    <source>
        <dbReference type="SAM" id="Phobius"/>
    </source>
</evidence>
<evidence type="ECO:0008006" key="7">
    <source>
        <dbReference type="Google" id="ProtNLM"/>
    </source>
</evidence>
<comment type="caution">
    <text evidence="4">The sequence shown here is derived from an EMBL/GenBank/DDBJ whole genome shotgun (WGS) entry which is preliminary data.</text>
</comment>
<protein>
    <recommendedName>
        <fullName evidence="7">Subtilisin-like serine protease</fullName>
    </recommendedName>
</protein>
<reference evidence="4 5" key="1">
    <citation type="submission" date="2017-01" db="EMBL/GenBank/DDBJ databases">
        <title>Draft genome sequence of Diplodia seriata F98.1, a fungal species involved in grapevine trunk diseases.</title>
        <authorList>
            <person name="Robert-Siegwald G."/>
            <person name="Vallet J."/>
            <person name="Abou-Mansour E."/>
            <person name="Xu J."/>
            <person name="Rey P."/>
            <person name="Bertsch C."/>
            <person name="Rego C."/>
            <person name="Larignon P."/>
            <person name="Fontaine F."/>
            <person name="Lebrun M.-H."/>
        </authorList>
    </citation>
    <scope>NUCLEOTIDE SEQUENCE [LARGE SCALE GENOMIC DNA]</scope>
    <source>
        <strain evidence="4 5">F98.1</strain>
    </source>
</reference>